<dbReference type="AlphaFoldDB" id="A0A2A2AUJ9"/>
<reference evidence="2 3" key="1">
    <citation type="submission" date="2017-08" db="EMBL/GenBank/DDBJ databases">
        <title>WGS of Clinical strains of the CDC Group NO-1 linked to zoonotic infections in humans.</title>
        <authorList>
            <person name="Bernier A.-M."/>
            <person name="Bernard K."/>
        </authorList>
    </citation>
    <scope>NUCLEOTIDE SEQUENCE [LARGE SCALE GENOMIC DNA]</scope>
    <source>
        <strain evidence="2 3">NML79-0751</strain>
    </source>
</reference>
<keyword evidence="1" id="KW-0812">Transmembrane</keyword>
<keyword evidence="1" id="KW-0472">Membrane</keyword>
<evidence type="ECO:0000256" key="1">
    <source>
        <dbReference type="SAM" id="Phobius"/>
    </source>
</evidence>
<evidence type="ECO:0000313" key="3">
    <source>
        <dbReference type="Proteomes" id="UP000218644"/>
    </source>
</evidence>
<sequence length="169" mass="18710">MKQYQAEQLRSGLLRVVLVKAAAGLLRVLRNRSATFIRAIIATLTNLAQKASAQVLALPVNEFAFLLKIHPRILQSPVKSLLSLGMATRQKTRPRIRQSPAKSPQSRAAVVVVAATTIRLLLLQRMCRLLRTISLRKTRQRTLSRAVAMSLVLLLACALRVPGLVKSME</sequence>
<evidence type="ECO:0000313" key="2">
    <source>
        <dbReference type="EMBL" id="PAT41398.1"/>
    </source>
</evidence>
<feature type="transmembrane region" description="Helical" evidence="1">
    <location>
        <begin position="143"/>
        <end position="161"/>
    </location>
</feature>
<name>A0A2A2AUJ9_9BURK</name>
<protein>
    <submittedName>
        <fullName evidence="2">Uncharacterized protein</fullName>
    </submittedName>
</protein>
<dbReference type="Proteomes" id="UP000218644">
    <property type="component" value="Unassembled WGS sequence"/>
</dbReference>
<accession>A0A2A2AUJ9</accession>
<gene>
    <name evidence="2" type="ORF">CK623_00155</name>
</gene>
<dbReference type="EMBL" id="NSJD01000001">
    <property type="protein sequence ID" value="PAT41398.1"/>
    <property type="molecule type" value="Genomic_DNA"/>
</dbReference>
<keyword evidence="1" id="KW-1133">Transmembrane helix</keyword>
<proteinExistence type="predicted"/>
<organism evidence="2 3">
    <name type="scientific">Vandammella animalimorsus</name>
    <dbReference type="NCBI Taxonomy" id="2029117"/>
    <lineage>
        <taxon>Bacteria</taxon>
        <taxon>Pseudomonadati</taxon>
        <taxon>Pseudomonadota</taxon>
        <taxon>Betaproteobacteria</taxon>
        <taxon>Burkholderiales</taxon>
        <taxon>Comamonadaceae</taxon>
        <taxon>Vandammella</taxon>
    </lineage>
</organism>
<comment type="caution">
    <text evidence="2">The sequence shown here is derived from an EMBL/GenBank/DDBJ whole genome shotgun (WGS) entry which is preliminary data.</text>
</comment>